<dbReference type="GeneID" id="111121762"/>
<dbReference type="OrthoDB" id="436519at2759"/>
<feature type="compositionally biased region" description="Basic and acidic residues" evidence="2">
    <location>
        <begin position="117"/>
        <end position="131"/>
    </location>
</feature>
<evidence type="ECO:0000313" key="4">
    <source>
        <dbReference type="Proteomes" id="UP000694844"/>
    </source>
</evidence>
<evidence type="ECO:0000259" key="3">
    <source>
        <dbReference type="PROSITE" id="PS50076"/>
    </source>
</evidence>
<dbReference type="Pfam" id="PF00226">
    <property type="entry name" value="DnaJ"/>
    <property type="match status" value="1"/>
</dbReference>
<feature type="domain" description="J" evidence="3">
    <location>
        <begin position="14"/>
        <end position="79"/>
    </location>
</feature>
<dbReference type="KEGG" id="cvn:111121762"/>
<dbReference type="PANTHER" id="PTHR44500:SF1">
    <property type="entry name" value="DNAJ HOMOLOG SUBFAMILY C MEMBER 12"/>
    <property type="match status" value="1"/>
</dbReference>
<dbReference type="SUPFAM" id="SSF46565">
    <property type="entry name" value="Chaperone J-domain"/>
    <property type="match status" value="1"/>
</dbReference>
<dbReference type="PROSITE" id="PS50076">
    <property type="entry name" value="DNAJ_2"/>
    <property type="match status" value="1"/>
</dbReference>
<dbReference type="Proteomes" id="UP000694844">
    <property type="component" value="Chromosome 2"/>
</dbReference>
<dbReference type="SMART" id="SM00271">
    <property type="entry name" value="DnaJ"/>
    <property type="match status" value="1"/>
</dbReference>
<protein>
    <submittedName>
        <fullName evidence="5 6">J domain-containing protein-like</fullName>
    </submittedName>
</protein>
<gene>
    <name evidence="6" type="primary">LOC111121762</name>
    <name evidence="5" type="synonym">LOC111119926</name>
</gene>
<dbReference type="CDD" id="cd06257">
    <property type="entry name" value="DnaJ"/>
    <property type="match status" value="1"/>
</dbReference>
<keyword evidence="4" id="KW-1185">Reference proteome</keyword>
<dbReference type="PRINTS" id="PR00625">
    <property type="entry name" value="JDOMAIN"/>
</dbReference>
<dbReference type="PANTHER" id="PTHR44500">
    <property type="entry name" value="DNAJ HOMOLOG SUBFAMILY C MEMBER 12"/>
    <property type="match status" value="1"/>
</dbReference>
<dbReference type="InterPro" id="IPR001623">
    <property type="entry name" value="DnaJ_domain"/>
</dbReference>
<evidence type="ECO:0000256" key="2">
    <source>
        <dbReference type="SAM" id="MobiDB-lite"/>
    </source>
</evidence>
<evidence type="ECO:0000313" key="6">
    <source>
        <dbReference type="RefSeq" id="XP_022318901.1"/>
    </source>
</evidence>
<evidence type="ECO:0000256" key="1">
    <source>
        <dbReference type="ARBA" id="ARBA00023186"/>
    </source>
</evidence>
<dbReference type="InterPro" id="IPR036869">
    <property type="entry name" value="J_dom_sf"/>
</dbReference>
<feature type="compositionally biased region" description="Polar residues" evidence="2">
    <location>
        <begin position="101"/>
        <end position="116"/>
    </location>
</feature>
<dbReference type="RefSeq" id="XP_022316215.1">
    <property type="nucleotide sequence ID" value="XM_022460507.1"/>
</dbReference>
<dbReference type="GO" id="GO:0005737">
    <property type="term" value="C:cytoplasm"/>
    <property type="evidence" value="ECO:0007669"/>
    <property type="project" value="TreeGrafter"/>
</dbReference>
<evidence type="ECO:0000313" key="5">
    <source>
        <dbReference type="RefSeq" id="XP_022316215.1"/>
    </source>
</evidence>
<feature type="region of interest" description="Disordered" evidence="2">
    <location>
        <begin position="101"/>
        <end position="140"/>
    </location>
</feature>
<keyword evidence="1" id="KW-0143">Chaperone</keyword>
<dbReference type="Gene3D" id="1.10.287.110">
    <property type="entry name" value="DnaJ domain"/>
    <property type="match status" value="1"/>
</dbReference>
<proteinExistence type="predicted"/>
<reference evidence="5 6" key="1">
    <citation type="submission" date="2025-04" db="UniProtKB">
        <authorList>
            <consortium name="RefSeq"/>
        </authorList>
    </citation>
    <scope>IDENTIFICATION</scope>
    <source>
        <tissue evidence="5 6">Whole sample</tissue>
    </source>
</reference>
<dbReference type="RefSeq" id="XP_022318901.1">
    <property type="nucleotide sequence ID" value="XM_022463193.1"/>
</dbReference>
<dbReference type="InterPro" id="IPR029827">
    <property type="entry name" value="JDP1-like"/>
</dbReference>
<dbReference type="KEGG" id="cvn:111119926"/>
<name>A0A8B8CWP3_CRAVI</name>
<organism evidence="4 6">
    <name type="scientific">Crassostrea virginica</name>
    <name type="common">Eastern oyster</name>
    <dbReference type="NCBI Taxonomy" id="6565"/>
    <lineage>
        <taxon>Eukaryota</taxon>
        <taxon>Metazoa</taxon>
        <taxon>Spiralia</taxon>
        <taxon>Lophotrochozoa</taxon>
        <taxon>Mollusca</taxon>
        <taxon>Bivalvia</taxon>
        <taxon>Autobranchia</taxon>
        <taxon>Pteriomorphia</taxon>
        <taxon>Ostreida</taxon>
        <taxon>Ostreoidea</taxon>
        <taxon>Ostreidae</taxon>
        <taxon>Crassostrea</taxon>
    </lineage>
</organism>
<dbReference type="AlphaFoldDB" id="A0A8B8CWP3"/>
<sequence length="171" mass="20067">MDDVFDYERDESDDFYNILGCSEHSTTEQIQTEYKARVLDHHPDKNPDDPHAAQRFSKLSQAKDILTDPEKRKAYDVWRNSGITVSFEKWQALREATKTTLHWASVKPQPTIQSQEHQPDPERPSSSDHTDFSPFQSTDPIRHAAVYDSQKFNWERDPPSDILKKFRNYEI</sequence>
<accession>A0A8B8CWP3</accession>